<name>A0A829A5R5_ENTFC</name>
<sequence>MNLMLLIFIVLWLGYINHDFLISSFSSLGIFTFFYYQNIPMKSLLKRMFLIGCGLLFAFVLGILSTYVLWLEPFAVALVAFSSRFVLRLFHISKPGGLFFAMLSAMGTSM</sequence>
<accession>A0A829A5R5</accession>
<comment type="caution">
    <text evidence="2">The sequence shown here is derived from an EMBL/GenBank/DDBJ whole genome shotgun (WGS) entry which is preliminary data.</text>
</comment>
<keyword evidence="1" id="KW-0812">Transmembrane</keyword>
<gene>
    <name evidence="2" type="ORF">OKA_03928</name>
</gene>
<evidence type="ECO:0000313" key="2">
    <source>
        <dbReference type="EMBL" id="ELB40531.1"/>
    </source>
</evidence>
<dbReference type="Proteomes" id="UP000010504">
    <property type="component" value="Unassembled WGS sequence"/>
</dbReference>
<reference evidence="2 3" key="1">
    <citation type="submission" date="2012-12" db="EMBL/GenBank/DDBJ databases">
        <title>The Genome Sequence of Enterococcus faecium E2039.</title>
        <authorList>
            <consortium name="The Broad Institute Genome Sequencing Platform"/>
            <consortium name="The Broad Institute Genome Sequencing Center for Infectious Disease"/>
            <person name="Earl A.M."/>
            <person name="Gilmore M.S."/>
            <person name="van Schaik W."/>
            <person name="Lebreton F."/>
            <person name="Willems R.J."/>
            <person name="Walker B."/>
            <person name="Young S.K."/>
            <person name="Zeng Q."/>
            <person name="Gargeya S."/>
            <person name="Fitzgerald M."/>
            <person name="Haas B."/>
            <person name="Abouelleil A."/>
            <person name="Alvarado L."/>
            <person name="Arachchi H.M."/>
            <person name="Berlin A.M."/>
            <person name="Chapman S.B."/>
            <person name="Dewar J."/>
            <person name="Goldberg J."/>
            <person name="Griggs A."/>
            <person name="Gujja S."/>
            <person name="Hansen M."/>
            <person name="Howarth C."/>
            <person name="Imamovic A."/>
            <person name="Larimer J."/>
            <person name="McCowan C."/>
            <person name="Murphy C."/>
            <person name="Neiman D."/>
            <person name="Pearson M."/>
            <person name="Priest M."/>
            <person name="Roberts A."/>
            <person name="Saif S."/>
            <person name="Shea T."/>
            <person name="Sisk P."/>
            <person name="Sykes S."/>
            <person name="Wortman J."/>
            <person name="Nusbaum C."/>
            <person name="Birren B."/>
        </authorList>
    </citation>
    <scope>NUCLEOTIDE SEQUENCE [LARGE SCALE GENOMIC DNA]</scope>
    <source>
        <strain evidence="2 3">E2039</strain>
    </source>
</reference>
<proteinExistence type="predicted"/>
<feature type="transmembrane region" description="Helical" evidence="1">
    <location>
        <begin position="6"/>
        <end position="36"/>
    </location>
</feature>
<organism evidence="2 3">
    <name type="scientific">Enterococcus faecium EnGen0026</name>
    <dbReference type="NCBI Taxonomy" id="1138917"/>
    <lineage>
        <taxon>Bacteria</taxon>
        <taxon>Bacillati</taxon>
        <taxon>Bacillota</taxon>
        <taxon>Bacilli</taxon>
        <taxon>Lactobacillales</taxon>
        <taxon>Enterococcaceae</taxon>
        <taxon>Enterococcus</taxon>
    </lineage>
</organism>
<keyword evidence="1" id="KW-0472">Membrane</keyword>
<evidence type="ECO:0000256" key="1">
    <source>
        <dbReference type="SAM" id="Phobius"/>
    </source>
</evidence>
<dbReference type="AlphaFoldDB" id="A0A829A5R5"/>
<dbReference type="EMBL" id="AHXS01000011">
    <property type="protein sequence ID" value="ELB40531.1"/>
    <property type="molecule type" value="Genomic_DNA"/>
</dbReference>
<protein>
    <submittedName>
        <fullName evidence="2">Uncharacterized protein</fullName>
    </submittedName>
</protein>
<evidence type="ECO:0000313" key="3">
    <source>
        <dbReference type="Proteomes" id="UP000010504"/>
    </source>
</evidence>
<keyword evidence="1" id="KW-1133">Transmembrane helix</keyword>
<feature type="transmembrane region" description="Helical" evidence="1">
    <location>
        <begin position="48"/>
        <end position="68"/>
    </location>
</feature>